<dbReference type="Gene3D" id="1.10.490.110">
    <property type="entry name" value="Uncharacterized conserved protein DUF2267"/>
    <property type="match status" value="1"/>
</dbReference>
<comment type="caution">
    <text evidence="1">The sequence shown here is derived from an EMBL/GenBank/DDBJ whole genome shotgun (WGS) entry which is preliminary data.</text>
</comment>
<organism evidence="1 2">
    <name type="scientific">Streptomyces xantholiticus</name>
    <dbReference type="NCBI Taxonomy" id="68285"/>
    <lineage>
        <taxon>Bacteria</taxon>
        <taxon>Bacillati</taxon>
        <taxon>Actinomycetota</taxon>
        <taxon>Actinomycetes</taxon>
        <taxon>Kitasatosporales</taxon>
        <taxon>Streptomycetaceae</taxon>
        <taxon>Streptomyces</taxon>
    </lineage>
</organism>
<name>A0ABV1UPS9_9ACTN</name>
<dbReference type="Proteomes" id="UP001445472">
    <property type="component" value="Unassembled WGS sequence"/>
</dbReference>
<dbReference type="EMBL" id="JBEPBX010000003">
    <property type="protein sequence ID" value="MER6612805.1"/>
    <property type="molecule type" value="Genomic_DNA"/>
</dbReference>
<proteinExistence type="predicted"/>
<gene>
    <name evidence="1" type="ORF">ABT276_05345</name>
</gene>
<dbReference type="RefSeq" id="WP_351975147.1">
    <property type="nucleotide sequence ID" value="NZ_JBEPBX010000003.1"/>
</dbReference>
<evidence type="ECO:0000313" key="1">
    <source>
        <dbReference type="EMBL" id="MER6612805.1"/>
    </source>
</evidence>
<protein>
    <submittedName>
        <fullName evidence="1">DUF2267 domain-containing protein</fullName>
    </submittedName>
</protein>
<dbReference type="InterPro" id="IPR038282">
    <property type="entry name" value="DUF2267_sf"/>
</dbReference>
<dbReference type="InterPro" id="IPR018727">
    <property type="entry name" value="DUF2267"/>
</dbReference>
<evidence type="ECO:0000313" key="2">
    <source>
        <dbReference type="Proteomes" id="UP001445472"/>
    </source>
</evidence>
<dbReference type="Pfam" id="PF10025">
    <property type="entry name" value="DUF2267"/>
    <property type="match status" value="1"/>
</dbReference>
<sequence length="134" mass="14402">MQWRQLVHDIRLSGRYTTSAEAERVVRAVLTVLGGHVSGDERCALARLLPQEAAEVFTRQIPLTEPLSAPAFVDAVAGHLTHVSAAEARWATGTVLTLLARHAGDELTRRILAELPRGYALLFGLADLTPAAAA</sequence>
<accession>A0ABV1UPS9</accession>
<reference evidence="1 2" key="1">
    <citation type="submission" date="2024-06" db="EMBL/GenBank/DDBJ databases">
        <title>The Natural Products Discovery Center: Release of the First 8490 Sequenced Strains for Exploring Actinobacteria Biosynthetic Diversity.</title>
        <authorList>
            <person name="Kalkreuter E."/>
            <person name="Kautsar S.A."/>
            <person name="Yang D."/>
            <person name="Bader C.D."/>
            <person name="Teijaro C.N."/>
            <person name="Fluegel L."/>
            <person name="Davis C.M."/>
            <person name="Simpson J.R."/>
            <person name="Lauterbach L."/>
            <person name="Steele A.D."/>
            <person name="Gui C."/>
            <person name="Meng S."/>
            <person name="Li G."/>
            <person name="Viehrig K."/>
            <person name="Ye F."/>
            <person name="Su P."/>
            <person name="Kiefer A.F."/>
            <person name="Nichols A."/>
            <person name="Cepeda A.J."/>
            <person name="Yan W."/>
            <person name="Fan B."/>
            <person name="Jiang Y."/>
            <person name="Adhikari A."/>
            <person name="Zheng C.-J."/>
            <person name="Schuster L."/>
            <person name="Cowan T.M."/>
            <person name="Smanski M.J."/>
            <person name="Chevrette M.G."/>
            <person name="De Carvalho L.P.S."/>
            <person name="Shen B."/>
        </authorList>
    </citation>
    <scope>NUCLEOTIDE SEQUENCE [LARGE SCALE GENOMIC DNA]</scope>
    <source>
        <strain evidence="1 2">NPDC000837</strain>
    </source>
</reference>
<keyword evidence="2" id="KW-1185">Reference proteome</keyword>